<dbReference type="EMBL" id="MYFO01000001">
    <property type="protein sequence ID" value="TFE91986.1"/>
    <property type="molecule type" value="Genomic_DNA"/>
</dbReference>
<comment type="caution">
    <text evidence="1">The sequence shown here is derived from an EMBL/GenBank/DDBJ whole genome shotgun (WGS) entry which is preliminary data.</text>
</comment>
<protein>
    <submittedName>
        <fullName evidence="1">Uncharacterized protein</fullName>
    </submittedName>
</protein>
<evidence type="ECO:0000313" key="1">
    <source>
        <dbReference type="EMBL" id="TFE91986.1"/>
    </source>
</evidence>
<dbReference type="RefSeq" id="WP_134749026.1">
    <property type="nucleotide sequence ID" value="NZ_MYFO02000001.1"/>
</dbReference>
<sequence length="176" mass="19898">MFDPTIYDNMKVVLEGAVYDLDMEGAILVTQRCDRIDLSSMSRHYAIEFACGPEQPSRARIELYAHLNDLAAEIMEHPGAAPGCTMEVRFTTPVREPQRECPDIARRLQLIWGNRPSIEQRLSFAYAEAQALTPASYVNDIRLQFGRKVDESHIGDLPELLDCAAQSLLMLDRREG</sequence>
<proteinExistence type="predicted"/>
<accession>A0A4Y8QC18</accession>
<gene>
    <name evidence="1" type="ORF">B5M42_01755</name>
</gene>
<keyword evidence="2" id="KW-1185">Reference proteome</keyword>
<reference evidence="1 2" key="1">
    <citation type="submission" date="2017-03" db="EMBL/GenBank/DDBJ databases">
        <title>Isolation of Levoglucosan Utilizing Bacteria.</title>
        <authorList>
            <person name="Arya A.S."/>
        </authorList>
    </citation>
    <scope>NUCLEOTIDE SEQUENCE [LARGE SCALE GENOMIC DNA]</scope>
    <source>
        <strain evidence="1 2">MEC069</strain>
    </source>
</reference>
<evidence type="ECO:0000313" key="2">
    <source>
        <dbReference type="Proteomes" id="UP000298246"/>
    </source>
</evidence>
<dbReference type="OrthoDB" id="2964978at2"/>
<name>A0A4Y8QC18_9BACL</name>
<dbReference type="AlphaFoldDB" id="A0A4Y8QC18"/>
<dbReference type="Proteomes" id="UP000298246">
    <property type="component" value="Unassembled WGS sequence"/>
</dbReference>
<organism evidence="1 2">
    <name type="scientific">Paenibacillus athensensis</name>
    <dbReference type="NCBI Taxonomy" id="1967502"/>
    <lineage>
        <taxon>Bacteria</taxon>
        <taxon>Bacillati</taxon>
        <taxon>Bacillota</taxon>
        <taxon>Bacilli</taxon>
        <taxon>Bacillales</taxon>
        <taxon>Paenibacillaceae</taxon>
        <taxon>Paenibacillus</taxon>
    </lineage>
</organism>